<evidence type="ECO:0000313" key="9">
    <source>
        <dbReference type="Proteomes" id="UP000318733"/>
    </source>
</evidence>
<protein>
    <recommendedName>
        <fullName evidence="6">7,8-dihydroneopterin aldolase</fullName>
        <ecNumber evidence="6">4.1.2.25</ecNumber>
    </recommendedName>
</protein>
<comment type="pathway">
    <text evidence="2 6">Cofactor biosynthesis; tetrahydrofolate biosynthesis; 2-amino-4-hydroxy-6-hydroxymethyl-7,8-dihydropteridine diphosphate from 7,8-dihydroneopterin triphosphate: step 3/4.</text>
</comment>
<dbReference type="InterPro" id="IPR006157">
    <property type="entry name" value="FolB_dom"/>
</dbReference>
<gene>
    <name evidence="8" type="primary">folB</name>
    <name evidence="8" type="ORF">FO440_16145</name>
</gene>
<dbReference type="NCBIfam" id="TIGR00526">
    <property type="entry name" value="folB_dom"/>
    <property type="match status" value="1"/>
</dbReference>
<evidence type="ECO:0000259" key="7">
    <source>
        <dbReference type="SMART" id="SM00905"/>
    </source>
</evidence>
<name>A0A556MHI0_9SPHI</name>
<comment type="function">
    <text evidence="6">Catalyzes the conversion of 7,8-dihydroneopterin to 6-hydroxymethyl-7,8-dihydropterin.</text>
</comment>
<sequence>MIIALHGAEFFAFHGFYPEEQKLGNWFVVDIDVEFTPTANISDDDLNNSVNYEQLYDIACEEMKLTKKLIETVAQAIIDEIKNQYTFVDRIQVRVKKMNPLVGAKTKYSSVTVQYPANAINA</sequence>
<accession>A0A556MHI0</accession>
<evidence type="ECO:0000256" key="4">
    <source>
        <dbReference type="ARBA" id="ARBA00022909"/>
    </source>
</evidence>
<dbReference type="SUPFAM" id="SSF55620">
    <property type="entry name" value="Tetrahydrobiopterin biosynthesis enzymes-like"/>
    <property type="match status" value="1"/>
</dbReference>
<dbReference type="GO" id="GO:0004150">
    <property type="term" value="F:dihydroneopterin aldolase activity"/>
    <property type="evidence" value="ECO:0007669"/>
    <property type="project" value="UniProtKB-UniRule"/>
</dbReference>
<dbReference type="RefSeq" id="WP_144249323.1">
    <property type="nucleotide sequence ID" value="NZ_VLPK01000003.1"/>
</dbReference>
<keyword evidence="5 6" id="KW-0456">Lyase</keyword>
<evidence type="ECO:0000256" key="1">
    <source>
        <dbReference type="ARBA" id="ARBA00001353"/>
    </source>
</evidence>
<dbReference type="UniPathway" id="UPA00077">
    <property type="reaction ID" value="UER00154"/>
</dbReference>
<keyword evidence="9" id="KW-1185">Reference proteome</keyword>
<dbReference type="Pfam" id="PF02152">
    <property type="entry name" value="FolB"/>
    <property type="match status" value="1"/>
</dbReference>
<dbReference type="InterPro" id="IPR006156">
    <property type="entry name" value="Dihydroneopterin_aldolase"/>
</dbReference>
<dbReference type="Gene3D" id="3.30.1130.10">
    <property type="match status" value="1"/>
</dbReference>
<comment type="caution">
    <text evidence="8">The sequence shown here is derived from an EMBL/GenBank/DDBJ whole genome shotgun (WGS) entry which is preliminary data.</text>
</comment>
<evidence type="ECO:0000313" key="8">
    <source>
        <dbReference type="EMBL" id="TSJ39285.1"/>
    </source>
</evidence>
<organism evidence="8 9">
    <name type="scientific">Mucilaginibacter corticis</name>
    <dbReference type="NCBI Taxonomy" id="2597670"/>
    <lineage>
        <taxon>Bacteria</taxon>
        <taxon>Pseudomonadati</taxon>
        <taxon>Bacteroidota</taxon>
        <taxon>Sphingobacteriia</taxon>
        <taxon>Sphingobacteriales</taxon>
        <taxon>Sphingobacteriaceae</taxon>
        <taxon>Mucilaginibacter</taxon>
    </lineage>
</organism>
<dbReference type="NCBIfam" id="TIGR00525">
    <property type="entry name" value="folB"/>
    <property type="match status" value="1"/>
</dbReference>
<evidence type="ECO:0000256" key="3">
    <source>
        <dbReference type="ARBA" id="ARBA00005708"/>
    </source>
</evidence>
<proteinExistence type="inferred from homology"/>
<dbReference type="InterPro" id="IPR043133">
    <property type="entry name" value="GTP-CH-I_C/QueF"/>
</dbReference>
<dbReference type="OrthoDB" id="9803748at2"/>
<dbReference type="GO" id="GO:0005737">
    <property type="term" value="C:cytoplasm"/>
    <property type="evidence" value="ECO:0007669"/>
    <property type="project" value="TreeGrafter"/>
</dbReference>
<evidence type="ECO:0000256" key="5">
    <source>
        <dbReference type="ARBA" id="ARBA00023239"/>
    </source>
</evidence>
<reference evidence="8 9" key="1">
    <citation type="submission" date="2019-07" db="EMBL/GenBank/DDBJ databases">
        <authorList>
            <person name="Huq M.A."/>
        </authorList>
    </citation>
    <scope>NUCLEOTIDE SEQUENCE [LARGE SCALE GENOMIC DNA]</scope>
    <source>
        <strain evidence="8 9">MAH-19</strain>
    </source>
</reference>
<dbReference type="PANTHER" id="PTHR42844">
    <property type="entry name" value="DIHYDRONEOPTERIN ALDOLASE 1-RELATED"/>
    <property type="match status" value="1"/>
</dbReference>
<evidence type="ECO:0000256" key="6">
    <source>
        <dbReference type="RuleBase" id="RU362079"/>
    </source>
</evidence>
<dbReference type="EMBL" id="VLPK01000003">
    <property type="protein sequence ID" value="TSJ39285.1"/>
    <property type="molecule type" value="Genomic_DNA"/>
</dbReference>
<evidence type="ECO:0000256" key="2">
    <source>
        <dbReference type="ARBA" id="ARBA00005013"/>
    </source>
</evidence>
<comment type="catalytic activity">
    <reaction evidence="1 6">
        <text>7,8-dihydroneopterin = 6-hydroxymethyl-7,8-dihydropterin + glycolaldehyde</text>
        <dbReference type="Rhea" id="RHEA:10540"/>
        <dbReference type="ChEBI" id="CHEBI:17001"/>
        <dbReference type="ChEBI" id="CHEBI:17071"/>
        <dbReference type="ChEBI" id="CHEBI:44841"/>
        <dbReference type="EC" id="4.1.2.25"/>
    </reaction>
</comment>
<dbReference type="GO" id="GO:0046656">
    <property type="term" value="P:folic acid biosynthetic process"/>
    <property type="evidence" value="ECO:0007669"/>
    <property type="project" value="UniProtKB-UniRule"/>
</dbReference>
<keyword evidence="4 6" id="KW-0289">Folate biosynthesis</keyword>
<dbReference type="GO" id="GO:0046654">
    <property type="term" value="P:tetrahydrofolate biosynthetic process"/>
    <property type="evidence" value="ECO:0007669"/>
    <property type="project" value="UniProtKB-UniRule"/>
</dbReference>
<dbReference type="PANTHER" id="PTHR42844:SF1">
    <property type="entry name" value="DIHYDRONEOPTERIN ALDOLASE 1-RELATED"/>
    <property type="match status" value="1"/>
</dbReference>
<dbReference type="EC" id="4.1.2.25" evidence="6"/>
<dbReference type="Proteomes" id="UP000318733">
    <property type="component" value="Unassembled WGS sequence"/>
</dbReference>
<comment type="similarity">
    <text evidence="3 6">Belongs to the DHNA family.</text>
</comment>
<dbReference type="AlphaFoldDB" id="A0A556MHI0"/>
<feature type="domain" description="Dihydroneopterin aldolase/epimerase" evidence="7">
    <location>
        <begin position="3"/>
        <end position="115"/>
    </location>
</feature>
<dbReference type="SMART" id="SM00905">
    <property type="entry name" value="FolB"/>
    <property type="match status" value="1"/>
</dbReference>